<evidence type="ECO:0000256" key="2">
    <source>
        <dbReference type="ARBA" id="ARBA00022771"/>
    </source>
</evidence>
<dbReference type="PROSITE" id="PS50089">
    <property type="entry name" value="ZF_RING_2"/>
    <property type="match status" value="1"/>
</dbReference>
<evidence type="ECO:0000313" key="7">
    <source>
        <dbReference type="EMBL" id="GHP01569.1"/>
    </source>
</evidence>
<keyword evidence="8" id="KW-1185">Reference proteome</keyword>
<dbReference type="GO" id="GO:0140082">
    <property type="term" value="F:SUMO-ubiquitin ligase activity"/>
    <property type="evidence" value="ECO:0007669"/>
    <property type="project" value="TreeGrafter"/>
</dbReference>
<dbReference type="GO" id="GO:0008270">
    <property type="term" value="F:zinc ion binding"/>
    <property type="evidence" value="ECO:0007669"/>
    <property type="project" value="UniProtKB-KW"/>
</dbReference>
<accession>A0A830H7Q0</accession>
<dbReference type="PANTHER" id="PTHR47094">
    <property type="entry name" value="ELFLESS, ISOFORM B"/>
    <property type="match status" value="1"/>
</dbReference>
<feature type="region of interest" description="Disordered" evidence="5">
    <location>
        <begin position="149"/>
        <end position="176"/>
    </location>
</feature>
<keyword evidence="3" id="KW-0862">Zinc</keyword>
<dbReference type="GO" id="GO:0032183">
    <property type="term" value="F:SUMO binding"/>
    <property type="evidence" value="ECO:0007669"/>
    <property type="project" value="TreeGrafter"/>
</dbReference>
<comment type="caution">
    <text evidence="7">The sequence shown here is derived from an EMBL/GenBank/DDBJ whole genome shotgun (WGS) entry which is preliminary data.</text>
</comment>
<organism evidence="7 8">
    <name type="scientific">Pycnococcus provasolii</name>
    <dbReference type="NCBI Taxonomy" id="41880"/>
    <lineage>
        <taxon>Eukaryota</taxon>
        <taxon>Viridiplantae</taxon>
        <taxon>Chlorophyta</taxon>
        <taxon>Pseudoscourfieldiophyceae</taxon>
        <taxon>Pseudoscourfieldiales</taxon>
        <taxon>Pycnococcaceae</taxon>
        <taxon>Pycnococcus</taxon>
    </lineage>
</organism>
<protein>
    <recommendedName>
        <fullName evidence="6">RING-type domain-containing protein</fullName>
    </recommendedName>
</protein>
<dbReference type="SMART" id="SM00184">
    <property type="entry name" value="RING"/>
    <property type="match status" value="1"/>
</dbReference>
<feature type="compositionally biased region" description="Gly residues" evidence="5">
    <location>
        <begin position="149"/>
        <end position="159"/>
    </location>
</feature>
<dbReference type="Gene3D" id="3.30.40.10">
    <property type="entry name" value="Zinc/RING finger domain, C3HC4 (zinc finger)"/>
    <property type="match status" value="1"/>
</dbReference>
<dbReference type="SUPFAM" id="SSF57850">
    <property type="entry name" value="RING/U-box"/>
    <property type="match status" value="1"/>
</dbReference>
<evidence type="ECO:0000259" key="6">
    <source>
        <dbReference type="PROSITE" id="PS50089"/>
    </source>
</evidence>
<evidence type="ECO:0000256" key="1">
    <source>
        <dbReference type="ARBA" id="ARBA00022723"/>
    </source>
</evidence>
<evidence type="ECO:0000256" key="3">
    <source>
        <dbReference type="ARBA" id="ARBA00022833"/>
    </source>
</evidence>
<dbReference type="InterPro" id="IPR001841">
    <property type="entry name" value="Znf_RING"/>
</dbReference>
<dbReference type="GO" id="GO:0061630">
    <property type="term" value="F:ubiquitin protein ligase activity"/>
    <property type="evidence" value="ECO:0007669"/>
    <property type="project" value="InterPro"/>
</dbReference>
<dbReference type="InterPro" id="IPR013083">
    <property type="entry name" value="Znf_RING/FYVE/PHD"/>
</dbReference>
<dbReference type="Proteomes" id="UP000660262">
    <property type="component" value="Unassembled WGS sequence"/>
</dbReference>
<dbReference type="EMBL" id="BNJQ01000001">
    <property type="protein sequence ID" value="GHP01569.1"/>
    <property type="molecule type" value="Genomic_DNA"/>
</dbReference>
<dbReference type="Pfam" id="PF13639">
    <property type="entry name" value="zf-RING_2"/>
    <property type="match status" value="1"/>
</dbReference>
<keyword evidence="2 4" id="KW-0863">Zinc-finger</keyword>
<proteinExistence type="predicted"/>
<gene>
    <name evidence="7" type="ORF">PPROV_000032500</name>
</gene>
<dbReference type="AlphaFoldDB" id="A0A830H7Q0"/>
<dbReference type="PANTHER" id="PTHR47094:SF1">
    <property type="entry name" value="RING-TYPE E3 UBIQUITIN TRANSFERASE"/>
    <property type="match status" value="1"/>
</dbReference>
<dbReference type="OrthoDB" id="6105938at2759"/>
<name>A0A830H7Q0_9CHLO</name>
<evidence type="ECO:0000313" key="8">
    <source>
        <dbReference type="Proteomes" id="UP000660262"/>
    </source>
</evidence>
<dbReference type="InterPro" id="IPR017907">
    <property type="entry name" value="Znf_RING_CS"/>
</dbReference>
<feature type="domain" description="RING-type" evidence="6">
    <location>
        <begin position="213"/>
        <end position="251"/>
    </location>
</feature>
<reference evidence="7" key="1">
    <citation type="submission" date="2020-10" db="EMBL/GenBank/DDBJ databases">
        <title>Unveiling of a novel bifunctional photoreceptor, Dualchrome1, isolated from a cosmopolitan green alga.</title>
        <authorList>
            <person name="Suzuki S."/>
            <person name="Kawachi M."/>
        </authorList>
    </citation>
    <scope>NUCLEOTIDE SEQUENCE</scope>
    <source>
        <strain evidence="7">NIES 2893</strain>
    </source>
</reference>
<dbReference type="PROSITE" id="PS00518">
    <property type="entry name" value="ZF_RING_1"/>
    <property type="match status" value="1"/>
</dbReference>
<evidence type="ECO:0000256" key="4">
    <source>
        <dbReference type="PROSITE-ProRule" id="PRU00175"/>
    </source>
</evidence>
<dbReference type="GO" id="GO:0033768">
    <property type="term" value="C:SUMO-targeted ubiquitin ligase complex"/>
    <property type="evidence" value="ECO:0007669"/>
    <property type="project" value="TreeGrafter"/>
</dbReference>
<keyword evidence="1" id="KW-0479">Metal-binding</keyword>
<dbReference type="GO" id="GO:0006511">
    <property type="term" value="P:ubiquitin-dependent protein catabolic process"/>
    <property type="evidence" value="ECO:0007669"/>
    <property type="project" value="TreeGrafter"/>
</dbReference>
<evidence type="ECO:0000256" key="5">
    <source>
        <dbReference type="SAM" id="MobiDB-lite"/>
    </source>
</evidence>
<sequence length="263" mass="27853">MPTARTNNDDSIDFANLKLHEAIAHALFNYDNIPQTCTEIAHQVNVYKMYTKRDGTAVKPTQIGARVKNYGKYFDKNHGGSVYLTADGKALGKKVRKARDDKTVEVVSLEEVEATVAAVDAAAAVLEAAAAGTGATAVGVVPGAAGGGAGAGAGAGGMSHGKKRARPEEPPQTSPPLTAASFLESEMFERATDGELDNLIELALKQKHKRSECAICLMPRKEASSIKCGHQFCKTCITEHLATSPTCPMCNQACSSNDVRQLF</sequence>
<dbReference type="InterPro" id="IPR049627">
    <property type="entry name" value="SLX8"/>
</dbReference>